<dbReference type="InterPro" id="IPR035906">
    <property type="entry name" value="MetI-like_sf"/>
</dbReference>
<dbReference type="GO" id="GO:0005886">
    <property type="term" value="C:plasma membrane"/>
    <property type="evidence" value="ECO:0007669"/>
    <property type="project" value="UniProtKB-SubCell"/>
</dbReference>
<accession>A0A7S8EBS3</accession>
<reference evidence="9 10" key="1">
    <citation type="submission" date="2020-02" db="EMBL/GenBank/DDBJ databases">
        <authorList>
            <person name="Zheng R.K."/>
            <person name="Sun C.M."/>
        </authorList>
    </citation>
    <scope>NUCLEOTIDE SEQUENCE [LARGE SCALE GENOMIC DNA]</scope>
    <source>
        <strain evidence="10">rifampicinis</strain>
    </source>
</reference>
<feature type="transmembrane region" description="Helical" evidence="7">
    <location>
        <begin position="136"/>
        <end position="162"/>
    </location>
</feature>
<dbReference type="KEGG" id="pmet:G4Y79_06565"/>
<dbReference type="RefSeq" id="WP_195172100.1">
    <property type="nucleotide sequence ID" value="NZ_CP062983.1"/>
</dbReference>
<feature type="transmembrane region" description="Helical" evidence="7">
    <location>
        <begin position="12"/>
        <end position="32"/>
    </location>
</feature>
<feature type="transmembrane region" description="Helical" evidence="7">
    <location>
        <begin position="75"/>
        <end position="94"/>
    </location>
</feature>
<evidence type="ECO:0000256" key="6">
    <source>
        <dbReference type="ARBA" id="ARBA00023136"/>
    </source>
</evidence>
<keyword evidence="3" id="KW-1003">Cell membrane</keyword>
<dbReference type="Pfam" id="PF00528">
    <property type="entry name" value="BPD_transp_1"/>
    <property type="match status" value="1"/>
</dbReference>
<dbReference type="Gene3D" id="1.10.3720.10">
    <property type="entry name" value="MetI-like"/>
    <property type="match status" value="1"/>
</dbReference>
<feature type="transmembrane region" description="Helical" evidence="7">
    <location>
        <begin position="244"/>
        <end position="265"/>
    </location>
</feature>
<dbReference type="PANTHER" id="PTHR32243:SF18">
    <property type="entry name" value="INNER MEMBRANE ABC TRANSPORTER PERMEASE PROTEIN YCJP"/>
    <property type="match status" value="1"/>
</dbReference>
<comment type="subcellular location">
    <subcellularLocation>
        <location evidence="1 7">Cell membrane</location>
        <topology evidence="1 7">Multi-pass membrane protein</topology>
    </subcellularLocation>
</comment>
<proteinExistence type="inferred from homology"/>
<evidence type="ECO:0000256" key="4">
    <source>
        <dbReference type="ARBA" id="ARBA00022692"/>
    </source>
</evidence>
<dbReference type="SUPFAM" id="SSF161098">
    <property type="entry name" value="MetI-like"/>
    <property type="match status" value="1"/>
</dbReference>
<gene>
    <name evidence="9" type="ORF">G4Y79_06565</name>
</gene>
<feature type="domain" description="ABC transmembrane type-1" evidence="8">
    <location>
        <begin position="71"/>
        <end position="265"/>
    </location>
</feature>
<evidence type="ECO:0000256" key="2">
    <source>
        <dbReference type="ARBA" id="ARBA00022448"/>
    </source>
</evidence>
<dbReference type="PROSITE" id="PS50928">
    <property type="entry name" value="ABC_TM1"/>
    <property type="match status" value="1"/>
</dbReference>
<dbReference type="EMBL" id="CP062983">
    <property type="protein sequence ID" value="QPC84036.1"/>
    <property type="molecule type" value="Genomic_DNA"/>
</dbReference>
<feature type="transmembrane region" description="Helical" evidence="7">
    <location>
        <begin position="183"/>
        <end position="205"/>
    </location>
</feature>
<sequence>MNTLIKLLKRLPLYLLIGLVALYALFPFYWALNTSFKSESEMFESATYLPENPTLKNYEYVFRDGTFLLALRNSAIVSSAVSILSLTVGSFAAYALGRLRFKGRTIILYIVLSMTMFPSISVLSGLYTIVREFGVFGTPLALIITYPIFTLPFTVWVLTSFFRGLPAEIEQAAIVDGATPFQTFRMILLPLTAPALVTTGLLSFVQSWNEYLFALNFTITEPSAQTVPVAIAQFSGKVARQEPIAEIMAAAMIVTIPLVILVLIFQNRIVAGLTAGAVKG</sequence>
<dbReference type="AlphaFoldDB" id="A0A7S8EBS3"/>
<comment type="similarity">
    <text evidence="7">Belongs to the binding-protein-dependent transport system permease family.</text>
</comment>
<evidence type="ECO:0000259" key="8">
    <source>
        <dbReference type="PROSITE" id="PS50928"/>
    </source>
</evidence>
<evidence type="ECO:0000256" key="5">
    <source>
        <dbReference type="ARBA" id="ARBA00022989"/>
    </source>
</evidence>
<evidence type="ECO:0000256" key="7">
    <source>
        <dbReference type="RuleBase" id="RU363032"/>
    </source>
</evidence>
<keyword evidence="2 7" id="KW-0813">Transport</keyword>
<evidence type="ECO:0000313" key="10">
    <source>
        <dbReference type="Proteomes" id="UP000594468"/>
    </source>
</evidence>
<keyword evidence="5 7" id="KW-1133">Transmembrane helix</keyword>
<evidence type="ECO:0000256" key="1">
    <source>
        <dbReference type="ARBA" id="ARBA00004651"/>
    </source>
</evidence>
<dbReference type="InterPro" id="IPR000515">
    <property type="entry name" value="MetI-like"/>
</dbReference>
<keyword evidence="4 7" id="KW-0812">Transmembrane</keyword>
<feature type="transmembrane region" description="Helical" evidence="7">
    <location>
        <begin position="106"/>
        <end position="130"/>
    </location>
</feature>
<keyword evidence="10" id="KW-1185">Reference proteome</keyword>
<dbReference type="Proteomes" id="UP000594468">
    <property type="component" value="Chromosome"/>
</dbReference>
<organism evidence="9 10">
    <name type="scientific">Phototrophicus methaneseepsis</name>
    <dbReference type="NCBI Taxonomy" id="2710758"/>
    <lineage>
        <taxon>Bacteria</taxon>
        <taxon>Bacillati</taxon>
        <taxon>Chloroflexota</taxon>
        <taxon>Candidatus Thermofontia</taxon>
        <taxon>Phototrophicales</taxon>
        <taxon>Phototrophicaceae</taxon>
        <taxon>Phototrophicus</taxon>
    </lineage>
</organism>
<protein>
    <submittedName>
        <fullName evidence="9">Carbohydrate ABC transporter permease</fullName>
    </submittedName>
</protein>
<dbReference type="GO" id="GO:0055085">
    <property type="term" value="P:transmembrane transport"/>
    <property type="evidence" value="ECO:0007669"/>
    <property type="project" value="InterPro"/>
</dbReference>
<evidence type="ECO:0000256" key="3">
    <source>
        <dbReference type="ARBA" id="ARBA00022475"/>
    </source>
</evidence>
<dbReference type="InterPro" id="IPR050901">
    <property type="entry name" value="BP-dep_ABC_trans_perm"/>
</dbReference>
<evidence type="ECO:0000313" key="9">
    <source>
        <dbReference type="EMBL" id="QPC84036.1"/>
    </source>
</evidence>
<name>A0A7S8EBS3_9CHLR</name>
<dbReference type="CDD" id="cd06261">
    <property type="entry name" value="TM_PBP2"/>
    <property type="match status" value="1"/>
</dbReference>
<dbReference type="PANTHER" id="PTHR32243">
    <property type="entry name" value="MALTOSE TRANSPORT SYSTEM PERMEASE-RELATED"/>
    <property type="match status" value="1"/>
</dbReference>
<keyword evidence="6 7" id="KW-0472">Membrane</keyword>